<feature type="domain" description="J" evidence="1">
    <location>
        <begin position="52"/>
        <end position="116"/>
    </location>
</feature>
<accession>A0AAD4XZ19</accession>
<dbReference type="CDD" id="cd06257">
    <property type="entry name" value="DnaJ"/>
    <property type="match status" value="1"/>
</dbReference>
<dbReference type="SUPFAM" id="SSF46565">
    <property type="entry name" value="Chaperone J-domain"/>
    <property type="match status" value="1"/>
</dbReference>
<sequence>MQGSLGSFFSECMNSSPFAADRNAGEPSSTGSGSEIELKYEEEVGRLLNSSDLYSALVLARYENIDMSSLKCEYSKKAMLVHPDTNMRDEKAVEAFEKLQNAYEAHLFSSLRTRCY</sequence>
<dbReference type="PANTHER" id="PTHR45270:SF4">
    <property type="entry name" value="CHAPERONE DNAJ-DOMAIN SUPERFAMILY PROTEIN"/>
    <property type="match status" value="1"/>
</dbReference>
<dbReference type="PROSITE" id="PS50076">
    <property type="entry name" value="DNAJ_2"/>
    <property type="match status" value="1"/>
</dbReference>
<dbReference type="AlphaFoldDB" id="A0AAD4XZ19"/>
<dbReference type="PANTHER" id="PTHR45270">
    <property type="entry name" value="OS03G0832900 PROTEIN"/>
    <property type="match status" value="1"/>
</dbReference>
<gene>
    <name evidence="2" type="ORF">MKW98_029833</name>
</gene>
<evidence type="ECO:0000313" key="3">
    <source>
        <dbReference type="Proteomes" id="UP001202328"/>
    </source>
</evidence>
<dbReference type="Pfam" id="PF00226">
    <property type="entry name" value="DnaJ"/>
    <property type="match status" value="1"/>
</dbReference>
<protein>
    <recommendedName>
        <fullName evidence="1">J domain-containing protein</fullName>
    </recommendedName>
</protein>
<evidence type="ECO:0000313" key="2">
    <source>
        <dbReference type="EMBL" id="KAI3959796.1"/>
    </source>
</evidence>
<dbReference type="Gene3D" id="1.10.287.110">
    <property type="entry name" value="DnaJ domain"/>
    <property type="match status" value="1"/>
</dbReference>
<organism evidence="2 3">
    <name type="scientific">Papaver atlanticum</name>
    <dbReference type="NCBI Taxonomy" id="357466"/>
    <lineage>
        <taxon>Eukaryota</taxon>
        <taxon>Viridiplantae</taxon>
        <taxon>Streptophyta</taxon>
        <taxon>Embryophyta</taxon>
        <taxon>Tracheophyta</taxon>
        <taxon>Spermatophyta</taxon>
        <taxon>Magnoliopsida</taxon>
        <taxon>Ranunculales</taxon>
        <taxon>Papaveraceae</taxon>
        <taxon>Papaveroideae</taxon>
        <taxon>Papaver</taxon>
    </lineage>
</organism>
<proteinExistence type="predicted"/>
<comment type="caution">
    <text evidence="2">The sequence shown here is derived from an EMBL/GenBank/DDBJ whole genome shotgun (WGS) entry which is preliminary data.</text>
</comment>
<reference evidence="2" key="1">
    <citation type="submission" date="2022-04" db="EMBL/GenBank/DDBJ databases">
        <title>A functionally conserved STORR gene fusion in Papaver species that diverged 16.8 million years ago.</title>
        <authorList>
            <person name="Catania T."/>
        </authorList>
    </citation>
    <scope>NUCLEOTIDE SEQUENCE</scope>
    <source>
        <strain evidence="2">S-188037</strain>
    </source>
</reference>
<dbReference type="Proteomes" id="UP001202328">
    <property type="component" value="Unassembled WGS sequence"/>
</dbReference>
<keyword evidence="3" id="KW-1185">Reference proteome</keyword>
<dbReference type="InterPro" id="IPR001623">
    <property type="entry name" value="DnaJ_domain"/>
</dbReference>
<name>A0AAD4XZ19_9MAGN</name>
<dbReference type="EMBL" id="JAJJMB010000969">
    <property type="protein sequence ID" value="KAI3959796.1"/>
    <property type="molecule type" value="Genomic_DNA"/>
</dbReference>
<evidence type="ECO:0000259" key="1">
    <source>
        <dbReference type="PROSITE" id="PS50076"/>
    </source>
</evidence>
<dbReference type="InterPro" id="IPR036869">
    <property type="entry name" value="J_dom_sf"/>
</dbReference>